<evidence type="ECO:0000256" key="1">
    <source>
        <dbReference type="SAM" id="MobiDB-lite"/>
    </source>
</evidence>
<dbReference type="VEuPathDB" id="ToxoDB:CSUI_004292"/>
<dbReference type="RefSeq" id="XP_067923540.1">
    <property type="nucleotide sequence ID" value="XM_068064485.1"/>
</dbReference>
<keyword evidence="3" id="KW-1185">Reference proteome</keyword>
<dbReference type="AlphaFoldDB" id="A0A2C6KC88"/>
<reference evidence="2 3" key="1">
    <citation type="journal article" date="2017" name="Int. J. Parasitol.">
        <title>The genome of the protozoan parasite Cystoisospora suis and a reverse vaccinology approach to identify vaccine candidates.</title>
        <authorList>
            <person name="Palmieri N."/>
            <person name="Shrestha A."/>
            <person name="Ruttkowski B."/>
            <person name="Beck T."/>
            <person name="Vogl C."/>
            <person name="Tomley F."/>
            <person name="Blake D.P."/>
            <person name="Joachim A."/>
        </authorList>
    </citation>
    <scope>NUCLEOTIDE SEQUENCE [LARGE SCALE GENOMIC DNA]</scope>
    <source>
        <strain evidence="2 3">Wien I</strain>
    </source>
</reference>
<name>A0A2C6KC88_9APIC</name>
<gene>
    <name evidence="2" type="ORF">CSUI_004292</name>
</gene>
<organism evidence="2 3">
    <name type="scientific">Cystoisospora suis</name>
    <dbReference type="NCBI Taxonomy" id="483139"/>
    <lineage>
        <taxon>Eukaryota</taxon>
        <taxon>Sar</taxon>
        <taxon>Alveolata</taxon>
        <taxon>Apicomplexa</taxon>
        <taxon>Conoidasida</taxon>
        <taxon>Coccidia</taxon>
        <taxon>Eucoccidiorida</taxon>
        <taxon>Eimeriorina</taxon>
        <taxon>Sarcocystidae</taxon>
        <taxon>Cystoisospora</taxon>
    </lineage>
</organism>
<dbReference type="EMBL" id="MIGC01001975">
    <property type="protein sequence ID" value="PHJ21861.1"/>
    <property type="molecule type" value="Genomic_DNA"/>
</dbReference>
<accession>A0A2C6KC88</accession>
<comment type="caution">
    <text evidence="2">The sequence shown here is derived from an EMBL/GenBank/DDBJ whole genome shotgun (WGS) entry which is preliminary data.</text>
</comment>
<protein>
    <submittedName>
        <fullName evidence="2">Uncharacterized protein</fullName>
    </submittedName>
</protein>
<feature type="region of interest" description="Disordered" evidence="1">
    <location>
        <begin position="53"/>
        <end position="82"/>
    </location>
</feature>
<proteinExistence type="predicted"/>
<evidence type="ECO:0000313" key="3">
    <source>
        <dbReference type="Proteomes" id="UP000221165"/>
    </source>
</evidence>
<evidence type="ECO:0000313" key="2">
    <source>
        <dbReference type="EMBL" id="PHJ21861.1"/>
    </source>
</evidence>
<sequence>MKCTRRHRERDTRMTNERDVSLETTDFSSFSFASFLLRLLYFRLEKKKARCANLDENGKHQNLQGDRRRRRKGRRIASKRTR</sequence>
<feature type="compositionally biased region" description="Basic residues" evidence="1">
    <location>
        <begin position="67"/>
        <end position="82"/>
    </location>
</feature>
<dbReference type="Proteomes" id="UP000221165">
    <property type="component" value="Unassembled WGS sequence"/>
</dbReference>
<dbReference type="GeneID" id="94427696"/>